<dbReference type="Pfam" id="PF13413">
    <property type="entry name" value="HTH_25"/>
    <property type="match status" value="1"/>
</dbReference>
<feature type="compositionally biased region" description="Pro residues" evidence="1">
    <location>
        <begin position="177"/>
        <end position="200"/>
    </location>
</feature>
<dbReference type="Proteomes" id="UP000282957">
    <property type="component" value="Unassembled WGS sequence"/>
</dbReference>
<dbReference type="GO" id="GO:0003677">
    <property type="term" value="F:DNA binding"/>
    <property type="evidence" value="ECO:0007669"/>
    <property type="project" value="InterPro"/>
</dbReference>
<dbReference type="InterPro" id="IPR001387">
    <property type="entry name" value="Cro/C1-type_HTH"/>
</dbReference>
<dbReference type="Gene3D" id="1.10.260.40">
    <property type="entry name" value="lambda repressor-like DNA-binding domains"/>
    <property type="match status" value="1"/>
</dbReference>
<evidence type="ECO:0000313" key="3">
    <source>
        <dbReference type="EMBL" id="RVT99126.1"/>
    </source>
</evidence>
<dbReference type="SMART" id="SM00530">
    <property type="entry name" value="HTH_XRE"/>
    <property type="match status" value="1"/>
</dbReference>
<dbReference type="PANTHER" id="PTHR34475:SF1">
    <property type="entry name" value="CYTOSKELETON PROTEIN RODZ"/>
    <property type="match status" value="1"/>
</dbReference>
<comment type="caution">
    <text evidence="3">The sequence shown here is derived from an EMBL/GenBank/DDBJ whole genome shotgun (WGS) entry which is preliminary data.</text>
</comment>
<protein>
    <submittedName>
        <fullName evidence="3">Helix-turn-helix domain-containing protein</fullName>
    </submittedName>
</protein>
<name>A0A437MNA9_9PROT</name>
<dbReference type="InterPro" id="IPR050400">
    <property type="entry name" value="Bact_Cytoskel_RodZ"/>
</dbReference>
<dbReference type="Pfam" id="PF13464">
    <property type="entry name" value="RodZ_C"/>
    <property type="match status" value="1"/>
</dbReference>
<evidence type="ECO:0000256" key="1">
    <source>
        <dbReference type="SAM" id="MobiDB-lite"/>
    </source>
</evidence>
<dbReference type="InterPro" id="IPR025194">
    <property type="entry name" value="RodZ-like_C"/>
</dbReference>
<feature type="region of interest" description="Disordered" evidence="1">
    <location>
        <begin position="154"/>
        <end position="204"/>
    </location>
</feature>
<feature type="compositionally biased region" description="Low complexity" evidence="1">
    <location>
        <begin position="299"/>
        <end position="310"/>
    </location>
</feature>
<dbReference type="OrthoDB" id="9790252at2"/>
<dbReference type="EMBL" id="SACL01000001">
    <property type="protein sequence ID" value="RVT99126.1"/>
    <property type="molecule type" value="Genomic_DNA"/>
</dbReference>
<dbReference type="InterPro" id="IPR010982">
    <property type="entry name" value="Lambda_DNA-bd_dom_sf"/>
</dbReference>
<reference evidence="3 4" key="1">
    <citation type="submission" date="2019-01" db="EMBL/GenBank/DDBJ databases">
        <authorList>
            <person name="Chen W.-M."/>
        </authorList>
    </citation>
    <scope>NUCLEOTIDE SEQUENCE [LARGE SCALE GENOMIC DNA]</scope>
    <source>
        <strain evidence="3 4">CCP-6</strain>
    </source>
</reference>
<dbReference type="SUPFAM" id="SSF47413">
    <property type="entry name" value="lambda repressor-like DNA-binding domains"/>
    <property type="match status" value="1"/>
</dbReference>
<sequence length="321" mass="34087">MKRFSRAEAIPSGDAARLGEELRDARISSGLSIEDMSAVLRIRRVYLVALEEGRVKDLPSPAYAVGFVRNYATSLGLDAEDFVRRFRECTGAVAPKRQDLVFPEPVPERGVPSGAIILIGVVLAAAAYGAWYTWSSGGDRSVDAVPPVPPRLERAAREGTSPEPPPPASGQTTTVPLPEPVPVPVVVPPPPPPPPPPPSPTDASRITLRFTQQVWMQVRAPGQQQPVHERVMRAGETYTPPNREGLLMTLGSVAGVEVTVDGQQQPGFAPGAGTRRNIPLDPVLFRAGVVPPGARFTTPPAANPAQQAPRPAAPAPAARPQ</sequence>
<keyword evidence="4" id="KW-1185">Reference proteome</keyword>
<evidence type="ECO:0000313" key="4">
    <source>
        <dbReference type="Proteomes" id="UP000282957"/>
    </source>
</evidence>
<dbReference type="RefSeq" id="WP_127785828.1">
    <property type="nucleotide sequence ID" value="NZ_SACL01000001.1"/>
</dbReference>
<evidence type="ECO:0000259" key="2">
    <source>
        <dbReference type="SMART" id="SM00530"/>
    </source>
</evidence>
<organism evidence="3 4">
    <name type="scientific">Rhodovarius crocodyli</name>
    <dbReference type="NCBI Taxonomy" id="1979269"/>
    <lineage>
        <taxon>Bacteria</taxon>
        <taxon>Pseudomonadati</taxon>
        <taxon>Pseudomonadota</taxon>
        <taxon>Alphaproteobacteria</taxon>
        <taxon>Acetobacterales</taxon>
        <taxon>Roseomonadaceae</taxon>
        <taxon>Rhodovarius</taxon>
    </lineage>
</organism>
<feature type="region of interest" description="Disordered" evidence="1">
    <location>
        <begin position="291"/>
        <end position="321"/>
    </location>
</feature>
<feature type="domain" description="HTH cro/C1-type" evidence="2">
    <location>
        <begin position="21"/>
        <end position="78"/>
    </location>
</feature>
<gene>
    <name evidence="3" type="ORF">EOD42_03185</name>
</gene>
<accession>A0A437MNA9</accession>
<proteinExistence type="predicted"/>
<dbReference type="PANTHER" id="PTHR34475">
    <property type="match status" value="1"/>
</dbReference>
<dbReference type="AlphaFoldDB" id="A0A437MNA9"/>
<feature type="compositionally biased region" description="Pro residues" evidence="1">
    <location>
        <begin position="311"/>
        <end position="321"/>
    </location>
</feature>